<reference evidence="1" key="2">
    <citation type="journal article" date="2023" name="Science">
        <title>Genomic signatures of disease resistance in endangered staghorn corals.</title>
        <authorList>
            <person name="Vollmer S.V."/>
            <person name="Selwyn J.D."/>
            <person name="Despard B.A."/>
            <person name="Roesel C.L."/>
        </authorList>
    </citation>
    <scope>NUCLEOTIDE SEQUENCE</scope>
    <source>
        <strain evidence="1">K2</strain>
    </source>
</reference>
<gene>
    <name evidence="1" type="ORF">P5673_003835</name>
</gene>
<keyword evidence="2" id="KW-1185">Reference proteome</keyword>
<dbReference type="EMBL" id="JARQWQ010000006">
    <property type="protein sequence ID" value="KAK2571258.1"/>
    <property type="molecule type" value="Genomic_DNA"/>
</dbReference>
<organism evidence="1 2">
    <name type="scientific">Acropora cervicornis</name>
    <name type="common">Staghorn coral</name>
    <dbReference type="NCBI Taxonomy" id="6130"/>
    <lineage>
        <taxon>Eukaryota</taxon>
        <taxon>Metazoa</taxon>
        <taxon>Cnidaria</taxon>
        <taxon>Anthozoa</taxon>
        <taxon>Hexacorallia</taxon>
        <taxon>Scleractinia</taxon>
        <taxon>Astrocoeniina</taxon>
        <taxon>Acroporidae</taxon>
        <taxon>Acropora</taxon>
    </lineage>
</organism>
<accession>A0AAD9R169</accession>
<sequence>MNVKDEFCSALMRRANDFIKFPKTEAETSQAIQKFQDISHFPQVVGALDGSHTPIKAPKEDPNEYVN</sequence>
<reference evidence="1" key="1">
    <citation type="journal article" date="2023" name="G3 (Bethesda)">
        <title>Whole genome assembly and annotation of the endangered Caribbean coral Acropora cervicornis.</title>
        <authorList>
            <person name="Selwyn J.D."/>
            <person name="Vollmer S.V."/>
        </authorList>
    </citation>
    <scope>NUCLEOTIDE SEQUENCE</scope>
    <source>
        <strain evidence="1">K2</strain>
    </source>
</reference>
<evidence type="ECO:0000313" key="2">
    <source>
        <dbReference type="Proteomes" id="UP001249851"/>
    </source>
</evidence>
<dbReference type="AlphaFoldDB" id="A0AAD9R169"/>
<proteinExistence type="predicted"/>
<dbReference type="Proteomes" id="UP001249851">
    <property type="component" value="Unassembled WGS sequence"/>
</dbReference>
<evidence type="ECO:0000313" key="1">
    <source>
        <dbReference type="EMBL" id="KAK2571258.1"/>
    </source>
</evidence>
<name>A0AAD9R169_ACRCE</name>
<protein>
    <submittedName>
        <fullName evidence="1">Nuclease HARBI1</fullName>
    </submittedName>
</protein>
<comment type="caution">
    <text evidence="1">The sequence shown here is derived from an EMBL/GenBank/DDBJ whole genome shotgun (WGS) entry which is preliminary data.</text>
</comment>